<dbReference type="Gene3D" id="1.10.10.10">
    <property type="entry name" value="Winged helix-like DNA-binding domain superfamily/Winged helix DNA-binding domain"/>
    <property type="match status" value="1"/>
</dbReference>
<dbReference type="PRINTS" id="PR00598">
    <property type="entry name" value="HTHMARR"/>
</dbReference>
<evidence type="ECO:0000313" key="5">
    <source>
        <dbReference type="EMBL" id="SFC83347.1"/>
    </source>
</evidence>
<dbReference type="RefSeq" id="WP_090135495.1">
    <property type="nucleotide sequence ID" value="NZ_FOLY01000006.1"/>
</dbReference>
<dbReference type="PROSITE" id="PS50995">
    <property type="entry name" value="HTH_MARR_2"/>
    <property type="match status" value="1"/>
</dbReference>
<accession>A0A1I1MD51</accession>
<dbReference type="InterPro" id="IPR000835">
    <property type="entry name" value="HTH_MarR-typ"/>
</dbReference>
<protein>
    <submittedName>
        <fullName evidence="5">MarR family transcriptional regulator, transcriptional regulator for hemolysin</fullName>
    </submittedName>
</protein>
<dbReference type="PANTHER" id="PTHR33164">
    <property type="entry name" value="TRANSCRIPTIONAL REGULATOR, MARR FAMILY"/>
    <property type="match status" value="1"/>
</dbReference>
<dbReference type="AlphaFoldDB" id="A0A1I1MD51"/>
<evidence type="ECO:0000256" key="1">
    <source>
        <dbReference type="ARBA" id="ARBA00023015"/>
    </source>
</evidence>
<dbReference type="Proteomes" id="UP000199046">
    <property type="component" value="Unassembled WGS sequence"/>
</dbReference>
<dbReference type="Pfam" id="PF01047">
    <property type="entry name" value="MarR"/>
    <property type="match status" value="1"/>
</dbReference>
<keyword evidence="6" id="KW-1185">Reference proteome</keyword>
<evidence type="ECO:0000256" key="2">
    <source>
        <dbReference type="ARBA" id="ARBA00023125"/>
    </source>
</evidence>
<reference evidence="6" key="1">
    <citation type="submission" date="2016-10" db="EMBL/GenBank/DDBJ databases">
        <authorList>
            <person name="Varghese N."/>
            <person name="Submissions S."/>
        </authorList>
    </citation>
    <scope>NUCLEOTIDE SEQUENCE [LARGE SCALE GENOMIC DNA]</scope>
    <source>
        <strain evidence="6">DSM 23439</strain>
    </source>
</reference>
<proteinExistence type="predicted"/>
<dbReference type="GO" id="GO:0003700">
    <property type="term" value="F:DNA-binding transcription factor activity"/>
    <property type="evidence" value="ECO:0007669"/>
    <property type="project" value="InterPro"/>
</dbReference>
<dbReference type="SMART" id="SM00347">
    <property type="entry name" value="HTH_MARR"/>
    <property type="match status" value="1"/>
</dbReference>
<dbReference type="OrthoDB" id="5296557at2"/>
<keyword evidence="2" id="KW-0238">DNA-binding</keyword>
<dbReference type="NCBIfam" id="NF002926">
    <property type="entry name" value="PRK03573.1"/>
    <property type="match status" value="1"/>
</dbReference>
<keyword evidence="3" id="KW-0804">Transcription</keyword>
<evidence type="ECO:0000259" key="4">
    <source>
        <dbReference type="PROSITE" id="PS50995"/>
    </source>
</evidence>
<name>A0A1I1MD51_9GAMM</name>
<keyword evidence="1" id="KW-0805">Transcription regulation</keyword>
<dbReference type="InterPro" id="IPR036390">
    <property type="entry name" value="WH_DNA-bd_sf"/>
</dbReference>
<dbReference type="SUPFAM" id="SSF46785">
    <property type="entry name" value="Winged helix' DNA-binding domain"/>
    <property type="match status" value="1"/>
</dbReference>
<evidence type="ECO:0000256" key="3">
    <source>
        <dbReference type="ARBA" id="ARBA00023163"/>
    </source>
</evidence>
<dbReference type="InterPro" id="IPR039422">
    <property type="entry name" value="MarR/SlyA-like"/>
</dbReference>
<evidence type="ECO:0000313" key="6">
    <source>
        <dbReference type="Proteomes" id="UP000199046"/>
    </source>
</evidence>
<dbReference type="STRING" id="402385.SAMN05421848_2940"/>
<feature type="domain" description="HTH marR-type" evidence="4">
    <location>
        <begin position="2"/>
        <end position="135"/>
    </location>
</feature>
<dbReference type="GO" id="GO:0003677">
    <property type="term" value="F:DNA binding"/>
    <property type="evidence" value="ECO:0007669"/>
    <property type="project" value="UniProtKB-KW"/>
</dbReference>
<sequence>MHESLCLKVSRVPRLWRAVIDKRLAPLGMTHTRWVTLYHLWRYGDGQAQCDLARTIGVEAPSLVRTLDQLGEQGLIERRPSEEDRRTKLVYLTDRATPLLEKIEKAVNDARCDMLRDISEEDLEHFERVLTLIESNGSHELSLRDSDPSS</sequence>
<dbReference type="EMBL" id="FOLY01000006">
    <property type="protein sequence ID" value="SFC83347.1"/>
    <property type="molecule type" value="Genomic_DNA"/>
</dbReference>
<organism evidence="5 6">
    <name type="scientific">Kushneria avicenniae</name>
    <dbReference type="NCBI Taxonomy" id="402385"/>
    <lineage>
        <taxon>Bacteria</taxon>
        <taxon>Pseudomonadati</taxon>
        <taxon>Pseudomonadota</taxon>
        <taxon>Gammaproteobacteria</taxon>
        <taxon>Oceanospirillales</taxon>
        <taxon>Halomonadaceae</taxon>
        <taxon>Kushneria</taxon>
    </lineage>
</organism>
<gene>
    <name evidence="5" type="ORF">SAMN05421848_2940</name>
</gene>
<dbReference type="GO" id="GO:0006950">
    <property type="term" value="P:response to stress"/>
    <property type="evidence" value="ECO:0007669"/>
    <property type="project" value="TreeGrafter"/>
</dbReference>
<dbReference type="InterPro" id="IPR036388">
    <property type="entry name" value="WH-like_DNA-bd_sf"/>
</dbReference>
<dbReference type="PANTHER" id="PTHR33164:SF64">
    <property type="entry name" value="TRANSCRIPTIONAL REGULATOR SLYA"/>
    <property type="match status" value="1"/>
</dbReference>